<dbReference type="Proteomes" id="UP000190857">
    <property type="component" value="Unassembled WGS sequence"/>
</dbReference>
<dbReference type="EMBL" id="FUZP01000001">
    <property type="protein sequence ID" value="SKC36574.1"/>
    <property type="molecule type" value="Genomic_DNA"/>
</dbReference>
<dbReference type="AlphaFoldDB" id="A0A1T5IBL4"/>
<feature type="compositionally biased region" description="Basic and acidic residues" evidence="1">
    <location>
        <begin position="81"/>
        <end position="97"/>
    </location>
</feature>
<evidence type="ECO:0000256" key="1">
    <source>
        <dbReference type="SAM" id="MobiDB-lite"/>
    </source>
</evidence>
<keyword evidence="3" id="KW-1185">Reference proteome</keyword>
<feature type="region of interest" description="Disordered" evidence="1">
    <location>
        <begin position="74"/>
        <end position="97"/>
    </location>
</feature>
<dbReference type="STRING" id="123320.SAMN06309945_0220"/>
<accession>A0A1T5IBL4</accession>
<sequence length="97" mass="10955">MTDGPAHPRTTQLTTRAVHVLDQLIAGSPHAYVDLASRLRCTTLEVHNALWELHCADKIDFQLGHRGQMTHVTLRQPPRAASREPRNEVTTQKDQKL</sequence>
<gene>
    <name evidence="2" type="ORF">SAMN06309945_0220</name>
</gene>
<protein>
    <submittedName>
        <fullName evidence="2">Uncharacterized protein</fullName>
    </submittedName>
</protein>
<name>A0A1T5IBL4_9MICO</name>
<reference evidence="2 3" key="1">
    <citation type="submission" date="2017-02" db="EMBL/GenBank/DDBJ databases">
        <authorList>
            <person name="Peterson S.W."/>
        </authorList>
    </citation>
    <scope>NUCLEOTIDE SEQUENCE [LARGE SCALE GENOMIC DNA]</scope>
    <source>
        <strain evidence="2 3">VKM Ac-2059</strain>
    </source>
</reference>
<organism evidence="2 3">
    <name type="scientific">Okibacterium fritillariae</name>
    <dbReference type="NCBI Taxonomy" id="123320"/>
    <lineage>
        <taxon>Bacteria</taxon>
        <taxon>Bacillati</taxon>
        <taxon>Actinomycetota</taxon>
        <taxon>Actinomycetes</taxon>
        <taxon>Micrococcales</taxon>
        <taxon>Microbacteriaceae</taxon>
        <taxon>Okibacterium</taxon>
    </lineage>
</organism>
<proteinExistence type="predicted"/>
<evidence type="ECO:0000313" key="2">
    <source>
        <dbReference type="EMBL" id="SKC36574.1"/>
    </source>
</evidence>
<evidence type="ECO:0000313" key="3">
    <source>
        <dbReference type="Proteomes" id="UP000190857"/>
    </source>
</evidence>